<protein>
    <submittedName>
        <fullName evidence="4">Alpha-methylacyl-racemase</fullName>
    </submittedName>
</protein>
<reference evidence="4" key="1">
    <citation type="submission" date="2013-08" db="EMBL/GenBank/DDBJ databases">
        <title>Gene expansion shapes genome architecture in the human pathogen Lichtheimia corymbifera: an evolutionary genomics analysis in the ancient terrestrial Mucorales (Mucoromycotina).</title>
        <authorList>
            <person name="Schwartze V.U."/>
            <person name="Winter S."/>
            <person name="Shelest E."/>
            <person name="Marcet-Houben M."/>
            <person name="Horn F."/>
            <person name="Wehner S."/>
            <person name="Hoffmann K."/>
            <person name="Riege K."/>
            <person name="Sammeth M."/>
            <person name="Nowrousian M."/>
            <person name="Valiante V."/>
            <person name="Linde J."/>
            <person name="Jacobsen I.D."/>
            <person name="Marz M."/>
            <person name="Brakhage A.A."/>
            <person name="Gabaldon T."/>
            <person name="Bocker S."/>
            <person name="Voigt K."/>
        </authorList>
    </citation>
    <scope>NUCLEOTIDE SEQUENCE [LARGE SCALE GENOMIC DNA]</scope>
    <source>
        <strain evidence="4">FSU 9682</strain>
    </source>
</reference>
<dbReference type="EMBL" id="CBTN010000013">
    <property type="protein sequence ID" value="CDH52475.1"/>
    <property type="molecule type" value="Genomic_DNA"/>
</dbReference>
<evidence type="ECO:0000256" key="3">
    <source>
        <dbReference type="SAM" id="MobiDB-lite"/>
    </source>
</evidence>
<dbReference type="GO" id="GO:0008111">
    <property type="term" value="F:alpha-methylacyl-CoA racemase activity"/>
    <property type="evidence" value="ECO:0007669"/>
    <property type="project" value="TreeGrafter"/>
</dbReference>
<dbReference type="Pfam" id="PF02515">
    <property type="entry name" value="CoA_transf_3"/>
    <property type="match status" value="1"/>
</dbReference>
<evidence type="ECO:0000313" key="5">
    <source>
        <dbReference type="Proteomes" id="UP000027586"/>
    </source>
</evidence>
<dbReference type="InterPro" id="IPR050509">
    <property type="entry name" value="CoA-transferase_III"/>
</dbReference>
<dbReference type="InterPro" id="IPR003673">
    <property type="entry name" value="CoA-Trfase_fam_III"/>
</dbReference>
<accession>A0A068RS13</accession>
<keyword evidence="5" id="KW-1185">Reference proteome</keyword>
<dbReference type="Gene3D" id="3.40.50.10540">
    <property type="entry name" value="Crotonobetainyl-coa:carnitine coa-transferase, domain 1"/>
    <property type="match status" value="1"/>
</dbReference>
<dbReference type="SUPFAM" id="SSF89796">
    <property type="entry name" value="CoA-transferase family III (CaiB/BaiF)"/>
    <property type="match status" value="1"/>
</dbReference>
<keyword evidence="2" id="KW-0413">Isomerase</keyword>
<proteinExistence type="inferred from homology"/>
<dbReference type="GO" id="GO:0008206">
    <property type="term" value="P:bile acid metabolic process"/>
    <property type="evidence" value="ECO:0007669"/>
    <property type="project" value="TreeGrafter"/>
</dbReference>
<evidence type="ECO:0000256" key="2">
    <source>
        <dbReference type="ARBA" id="ARBA00023235"/>
    </source>
</evidence>
<gene>
    <name evidence="4" type="ORF">LCOR_03941.1</name>
</gene>
<name>A0A068RS13_9FUNG</name>
<dbReference type="InterPro" id="IPR023606">
    <property type="entry name" value="CoA-Trfase_III_dom_1_sf"/>
</dbReference>
<dbReference type="Proteomes" id="UP000027586">
    <property type="component" value="Unassembled WGS sequence"/>
</dbReference>
<comment type="caution">
    <text evidence="4">The sequence shown here is derived from an EMBL/GenBank/DDBJ whole genome shotgun (WGS) entry which is preliminary data.</text>
</comment>
<sequence>MALPLSGIVVLELGGLAPAPFAGMILSDFGASVIRIDRTNGRSTDILARNKRSISLNLKNPTAIATLREMTKKADVLLDPFRPGVLEKLGLGPDVLLKDNPRLIIARISGFGPSGPASKAAGHDINYLATAGVLGMIGQEGDPPVFPLNVLADFAGGGLMCAMGILMAIVERQRSGKGQVVDANLTSGTSYLTTFPYLMQRYGLNFAEPRGSSMLDGGAHFYQSYKTKDGRFMSVGAIEPQFYAELIKGLGLKLEDLPNQHDNEHWPAMKERFATIFASKTQAEWTDIFDGTDACVAPILSFREPIPGASPVTQQERQWPRQAAPPQPAPALSRTPARPADYENDVPFLTPGEHTCEILTQFGFSKDKIDQLLQSGAAMDASSPKANL</sequence>
<dbReference type="FunFam" id="3.30.1540.10:FF:000004">
    <property type="entry name" value="Probable alpha-methylacyl-CoA racemase mcr"/>
    <property type="match status" value="1"/>
</dbReference>
<dbReference type="PANTHER" id="PTHR48228">
    <property type="entry name" value="SUCCINYL-COA--D-CITRAMALATE COA-TRANSFERASE"/>
    <property type="match status" value="1"/>
</dbReference>
<dbReference type="AlphaFoldDB" id="A0A068RS13"/>
<dbReference type="OrthoDB" id="16747at2759"/>
<dbReference type="PANTHER" id="PTHR48228:SF5">
    <property type="entry name" value="ALPHA-METHYLACYL-COA RACEMASE"/>
    <property type="match status" value="1"/>
</dbReference>
<dbReference type="InterPro" id="IPR044855">
    <property type="entry name" value="CoA-Trfase_III_dom3_sf"/>
</dbReference>
<dbReference type="VEuPathDB" id="FungiDB:LCOR_03941.1"/>
<dbReference type="GO" id="GO:0005739">
    <property type="term" value="C:mitochondrion"/>
    <property type="evidence" value="ECO:0007669"/>
    <property type="project" value="TreeGrafter"/>
</dbReference>
<comment type="similarity">
    <text evidence="1">Belongs to the CoA-transferase III family.</text>
</comment>
<feature type="region of interest" description="Disordered" evidence="3">
    <location>
        <begin position="306"/>
        <end position="347"/>
    </location>
</feature>
<evidence type="ECO:0000313" key="4">
    <source>
        <dbReference type="EMBL" id="CDH52475.1"/>
    </source>
</evidence>
<dbReference type="STRING" id="1263082.A0A068RS13"/>
<evidence type="ECO:0000256" key="1">
    <source>
        <dbReference type="ARBA" id="ARBA00008383"/>
    </source>
</evidence>
<dbReference type="Gene3D" id="3.30.1540.10">
    <property type="entry name" value="formyl-coa transferase, domain 3"/>
    <property type="match status" value="1"/>
</dbReference>
<organism evidence="4 5">
    <name type="scientific">Lichtheimia corymbifera JMRC:FSU:9682</name>
    <dbReference type="NCBI Taxonomy" id="1263082"/>
    <lineage>
        <taxon>Eukaryota</taxon>
        <taxon>Fungi</taxon>
        <taxon>Fungi incertae sedis</taxon>
        <taxon>Mucoromycota</taxon>
        <taxon>Mucoromycotina</taxon>
        <taxon>Mucoromycetes</taxon>
        <taxon>Mucorales</taxon>
        <taxon>Lichtheimiaceae</taxon>
        <taxon>Lichtheimia</taxon>
    </lineage>
</organism>